<dbReference type="EMBL" id="PUAP01000022">
    <property type="protein sequence ID" value="PQF23452.1"/>
    <property type="molecule type" value="Genomic_DNA"/>
</dbReference>
<dbReference type="RefSeq" id="WP_104871686.1">
    <property type="nucleotide sequence ID" value="NZ_PUAP01000022.1"/>
</dbReference>
<reference evidence="1 2" key="1">
    <citation type="journal article" date="2018" name="Pathog. Dis.">
        <title>Whole-genome sequencing based characterization of antimicrobial resistance in Enterococcus.</title>
        <authorList>
            <person name="Tyson G."/>
        </authorList>
    </citation>
    <scope>NUCLEOTIDE SEQUENCE [LARGE SCALE GENOMIC DNA]</scope>
    <source>
        <strain evidence="1 2">CVM N55263</strain>
    </source>
</reference>
<evidence type="ECO:0000313" key="1">
    <source>
        <dbReference type="EMBL" id="PQF23452.1"/>
    </source>
</evidence>
<gene>
    <name evidence="1" type="ORF">CUS89_07750</name>
</gene>
<dbReference type="Proteomes" id="UP000237934">
    <property type="component" value="Unassembled WGS sequence"/>
</dbReference>
<dbReference type="AlphaFoldDB" id="A0A2S7RUL7"/>
<comment type="caution">
    <text evidence="1">The sequence shown here is derived from an EMBL/GenBank/DDBJ whole genome shotgun (WGS) entry which is preliminary data.</text>
</comment>
<proteinExistence type="predicted"/>
<protein>
    <submittedName>
        <fullName evidence="1">Uncharacterized protein</fullName>
    </submittedName>
</protein>
<accession>A0A2S7RUL7</accession>
<organism evidence="1 2">
    <name type="scientific">Enterococcus mundtii</name>
    <dbReference type="NCBI Taxonomy" id="53346"/>
    <lineage>
        <taxon>Bacteria</taxon>
        <taxon>Bacillati</taxon>
        <taxon>Bacillota</taxon>
        <taxon>Bacilli</taxon>
        <taxon>Lactobacillales</taxon>
        <taxon>Enterococcaceae</taxon>
        <taxon>Enterococcus</taxon>
    </lineage>
</organism>
<sequence length="179" mass="20640">MNTKSRFLCLILAFFLFGSVTFSVGRSVSSCSQEQRQESEQKSGKLSEAQVREFLQAYYTFETVGDNYTAYVDALSNKMKEKAKAELGKQTHSPQRFGFSRWLKSEHYFKQTSDETVEVLCLVDFTTSLLNEEGGVVKKEIRHRVGVKLTYLYDTDSHRHLLEGLEQLISFYEDTTIEQ</sequence>
<name>A0A2S7RUL7_ENTMU</name>
<evidence type="ECO:0000313" key="2">
    <source>
        <dbReference type="Proteomes" id="UP000237934"/>
    </source>
</evidence>